<keyword evidence="1" id="KW-0812">Transmembrane</keyword>
<evidence type="ECO:0000313" key="3">
    <source>
        <dbReference type="Proteomes" id="UP000190774"/>
    </source>
</evidence>
<keyword evidence="1" id="KW-0472">Membrane</keyword>
<protein>
    <submittedName>
        <fullName evidence="2">Uncharacterized protein</fullName>
    </submittedName>
</protein>
<reference evidence="3" key="1">
    <citation type="submission" date="2017-02" db="EMBL/GenBank/DDBJ databases">
        <authorList>
            <person name="Varghese N."/>
            <person name="Submissions S."/>
        </authorList>
    </citation>
    <scope>NUCLEOTIDE SEQUENCE [LARGE SCALE GENOMIC DNA]</scope>
    <source>
        <strain evidence="3">ATCC 700200</strain>
    </source>
</reference>
<dbReference type="OrthoDB" id="189746at2"/>
<evidence type="ECO:0000313" key="2">
    <source>
        <dbReference type="EMBL" id="SKA80920.1"/>
    </source>
</evidence>
<organism evidence="2 3">
    <name type="scientific">Prosthecobacter debontii</name>
    <dbReference type="NCBI Taxonomy" id="48467"/>
    <lineage>
        <taxon>Bacteria</taxon>
        <taxon>Pseudomonadati</taxon>
        <taxon>Verrucomicrobiota</taxon>
        <taxon>Verrucomicrobiia</taxon>
        <taxon>Verrucomicrobiales</taxon>
        <taxon>Verrucomicrobiaceae</taxon>
        <taxon>Prosthecobacter</taxon>
    </lineage>
</organism>
<feature type="transmembrane region" description="Helical" evidence="1">
    <location>
        <begin position="6"/>
        <end position="27"/>
    </location>
</feature>
<dbReference type="STRING" id="48467.SAMN02745166_00697"/>
<keyword evidence="1" id="KW-1133">Transmembrane helix</keyword>
<keyword evidence="3" id="KW-1185">Reference proteome</keyword>
<evidence type="ECO:0000256" key="1">
    <source>
        <dbReference type="SAM" id="Phobius"/>
    </source>
</evidence>
<dbReference type="EMBL" id="FUYE01000002">
    <property type="protein sequence ID" value="SKA80920.1"/>
    <property type="molecule type" value="Genomic_DNA"/>
</dbReference>
<dbReference type="Proteomes" id="UP000190774">
    <property type="component" value="Unassembled WGS sequence"/>
</dbReference>
<dbReference type="AlphaFoldDB" id="A0A1T4WU78"/>
<gene>
    <name evidence="2" type="ORF">SAMN02745166_00697</name>
</gene>
<name>A0A1T4WU78_9BACT</name>
<sequence>MSGLAIAGIGCLGLIVLIFLAGGALVAKFMPQIREAAAEFEKDPAKAATMLALKMNPDVEVLNTDDTKREVTFKLKSSGETTTISYEDFEKGKMKIKNSKGEEYTVDASKAETEGMVIKGPDGQIITGGNAAATAPPAWVPLYPGLALQEGGARMQRPDGGVSGLAVGKVAAPSAQVYQHYETDLKSQGYEVTSSFSDEHKAGNIQATKDDGKTILGLTISTESDGQTQVALTYQEAAK</sequence>
<proteinExistence type="predicted"/>
<accession>A0A1T4WU78</accession>